<evidence type="ECO:0000256" key="3">
    <source>
        <dbReference type="ARBA" id="ARBA00048267"/>
    </source>
</evidence>
<dbReference type="STRING" id="1520.LF65_02885"/>
<name>A0A0B5QEN1_CLOBE</name>
<dbReference type="PANTHER" id="PTHR42872:SF3">
    <property type="entry name" value="PROTEIN-GLUTAMATE METHYLESTERASE_PROTEIN-GLUTAMINE GLUTAMINASE 1"/>
    <property type="match status" value="1"/>
</dbReference>
<dbReference type="AlphaFoldDB" id="A0A0B5QEN1"/>
<dbReference type="InterPro" id="IPR035909">
    <property type="entry name" value="CheB_C"/>
</dbReference>
<reference evidence="7" key="1">
    <citation type="submission" date="2014-12" db="EMBL/GenBank/DDBJ databases">
        <title>Genome sequence of Clostridium beijerinckii strain 59B.</title>
        <authorList>
            <person name="Little G.T."/>
            <person name="Minton N.P."/>
        </authorList>
    </citation>
    <scope>NUCLEOTIDE SEQUENCE [LARGE SCALE GENOMIC DNA]</scope>
    <source>
        <strain evidence="7">59B</strain>
    </source>
</reference>
<evidence type="ECO:0000313" key="6">
    <source>
        <dbReference type="EMBL" id="AJG99455.1"/>
    </source>
</evidence>
<dbReference type="InterPro" id="IPR000673">
    <property type="entry name" value="Sig_transdc_resp-reg_Me-estase"/>
</dbReference>
<keyword evidence="1 4" id="KW-0378">Hydrolase</keyword>
<evidence type="ECO:0000259" key="5">
    <source>
        <dbReference type="PROSITE" id="PS50122"/>
    </source>
</evidence>
<dbReference type="PROSITE" id="PS50122">
    <property type="entry name" value="CHEB"/>
    <property type="match status" value="1"/>
</dbReference>
<accession>A0A0B5QEN1</accession>
<feature type="domain" description="CheB-type methylesterase" evidence="5">
    <location>
        <begin position="1"/>
        <end position="189"/>
    </location>
</feature>
<dbReference type="CDD" id="cd16433">
    <property type="entry name" value="CheB"/>
    <property type="match status" value="1"/>
</dbReference>
<dbReference type="EC" id="3.1.1.61" evidence="2"/>
<comment type="catalytic activity">
    <reaction evidence="3">
        <text>[protein]-L-glutamate 5-O-methyl ester + H2O = L-glutamyl-[protein] + methanol + H(+)</text>
        <dbReference type="Rhea" id="RHEA:23236"/>
        <dbReference type="Rhea" id="RHEA-COMP:10208"/>
        <dbReference type="Rhea" id="RHEA-COMP:10311"/>
        <dbReference type="ChEBI" id="CHEBI:15377"/>
        <dbReference type="ChEBI" id="CHEBI:15378"/>
        <dbReference type="ChEBI" id="CHEBI:17790"/>
        <dbReference type="ChEBI" id="CHEBI:29973"/>
        <dbReference type="ChEBI" id="CHEBI:82795"/>
        <dbReference type="EC" id="3.1.1.61"/>
    </reaction>
</comment>
<evidence type="ECO:0000256" key="2">
    <source>
        <dbReference type="ARBA" id="ARBA00039140"/>
    </source>
</evidence>
<evidence type="ECO:0000256" key="4">
    <source>
        <dbReference type="PROSITE-ProRule" id="PRU00050"/>
    </source>
</evidence>
<dbReference type="EMBL" id="CP010086">
    <property type="protein sequence ID" value="AJG99455.1"/>
    <property type="molecule type" value="Genomic_DNA"/>
</dbReference>
<dbReference type="GO" id="GO:0008984">
    <property type="term" value="F:protein-glutamate methylesterase activity"/>
    <property type="evidence" value="ECO:0007669"/>
    <property type="project" value="UniProtKB-EC"/>
</dbReference>
<proteinExistence type="predicted"/>
<dbReference type="OrthoDB" id="9793421at2"/>
<dbReference type="KEGG" id="cbei:LF65_02885"/>
<dbReference type="GO" id="GO:0005737">
    <property type="term" value="C:cytoplasm"/>
    <property type="evidence" value="ECO:0007669"/>
    <property type="project" value="InterPro"/>
</dbReference>
<dbReference type="SUPFAM" id="SSF52738">
    <property type="entry name" value="Methylesterase CheB, C-terminal domain"/>
    <property type="match status" value="1"/>
</dbReference>
<organism evidence="6 7">
    <name type="scientific">Clostridium beijerinckii</name>
    <name type="common">Clostridium MP</name>
    <dbReference type="NCBI Taxonomy" id="1520"/>
    <lineage>
        <taxon>Bacteria</taxon>
        <taxon>Bacillati</taxon>
        <taxon>Bacillota</taxon>
        <taxon>Clostridia</taxon>
        <taxon>Eubacteriales</taxon>
        <taxon>Clostridiaceae</taxon>
        <taxon>Clostridium</taxon>
    </lineage>
</organism>
<dbReference type="Proteomes" id="UP000031866">
    <property type="component" value="Chromosome"/>
</dbReference>
<feature type="active site" evidence="4">
    <location>
        <position position="131"/>
    </location>
</feature>
<evidence type="ECO:0000256" key="1">
    <source>
        <dbReference type="ARBA" id="ARBA00022801"/>
    </source>
</evidence>
<gene>
    <name evidence="6" type="ORF">LF65_02885</name>
</gene>
<dbReference type="Gene3D" id="3.40.50.180">
    <property type="entry name" value="Methylesterase CheB, C-terminal domain"/>
    <property type="match status" value="1"/>
</dbReference>
<dbReference type="RefSeq" id="WP_041896905.1">
    <property type="nucleotide sequence ID" value="NZ_CP010086.2"/>
</dbReference>
<protein>
    <recommendedName>
        <fullName evidence="2">protein-glutamate methylesterase</fullName>
        <ecNumber evidence="2">3.1.1.61</ecNumber>
    </recommendedName>
</protein>
<evidence type="ECO:0000313" key="7">
    <source>
        <dbReference type="Proteomes" id="UP000031866"/>
    </source>
</evidence>
<sequence length="193" mass="21308">MKYRAIVIGASAGGMDAIKEILIALPINFAAPVIIVQHLNSHSNGYIIKYLKKLCKINVKEADEKEGILPGNVYIAPPNYHLLIEKDETLSLTVDNKENYSRPSINVLFESAAEVYRYELIGIILTGANRDGSNGLRRIKELGGVTIVQDPDTAEVYFMPKSAISTTEVDYILTLDKINAKIIELVGESNETK</sequence>
<dbReference type="Pfam" id="PF01339">
    <property type="entry name" value="CheB_methylest"/>
    <property type="match status" value="1"/>
</dbReference>
<feature type="active site" evidence="4">
    <location>
        <position position="38"/>
    </location>
</feature>
<keyword evidence="4" id="KW-0145">Chemotaxis</keyword>
<dbReference type="GO" id="GO:0000156">
    <property type="term" value="F:phosphorelay response regulator activity"/>
    <property type="evidence" value="ECO:0007669"/>
    <property type="project" value="InterPro"/>
</dbReference>
<dbReference type="PANTHER" id="PTHR42872">
    <property type="entry name" value="PROTEIN-GLUTAMATE METHYLESTERASE/PROTEIN-GLUTAMINE GLUTAMINASE"/>
    <property type="match status" value="1"/>
</dbReference>
<feature type="active site" evidence="4">
    <location>
        <position position="11"/>
    </location>
</feature>
<dbReference type="GO" id="GO:0006935">
    <property type="term" value="P:chemotaxis"/>
    <property type="evidence" value="ECO:0007669"/>
    <property type="project" value="UniProtKB-UniRule"/>
</dbReference>